<evidence type="ECO:0000313" key="2">
    <source>
        <dbReference type="Proteomes" id="UP000187209"/>
    </source>
</evidence>
<dbReference type="AlphaFoldDB" id="A0A1R2CCP9"/>
<evidence type="ECO:0000313" key="1">
    <source>
        <dbReference type="EMBL" id="OMJ86773.1"/>
    </source>
</evidence>
<proteinExistence type="predicted"/>
<dbReference type="Proteomes" id="UP000187209">
    <property type="component" value="Unassembled WGS sequence"/>
</dbReference>
<organism evidence="1 2">
    <name type="scientific">Stentor coeruleus</name>
    <dbReference type="NCBI Taxonomy" id="5963"/>
    <lineage>
        <taxon>Eukaryota</taxon>
        <taxon>Sar</taxon>
        <taxon>Alveolata</taxon>
        <taxon>Ciliophora</taxon>
        <taxon>Postciliodesmatophora</taxon>
        <taxon>Heterotrichea</taxon>
        <taxon>Heterotrichida</taxon>
        <taxon>Stentoridae</taxon>
        <taxon>Stentor</taxon>
    </lineage>
</organism>
<sequence length="148" mass="17140">MIRKLDLYYQANSTSNLLNNPSHAQKDKRIPLNKPPSLEKLHFTEQRKVLRGLFHPSFHERTYSTLGPDLQVIGKHEIKIGVQKLPQIPVKNGNRFLFRRKTVCRPNTKCGNIHKNKIMEDKSTNLNVNAIDVMKISVRGWNDDIDDN</sequence>
<dbReference type="EMBL" id="MPUH01000195">
    <property type="protein sequence ID" value="OMJ86773.1"/>
    <property type="molecule type" value="Genomic_DNA"/>
</dbReference>
<gene>
    <name evidence="1" type="ORF">SteCoe_11627</name>
</gene>
<accession>A0A1R2CCP9</accession>
<protein>
    <submittedName>
        <fullName evidence="1">Uncharacterized protein</fullName>
    </submittedName>
</protein>
<reference evidence="1 2" key="1">
    <citation type="submission" date="2016-11" db="EMBL/GenBank/DDBJ databases">
        <title>The macronuclear genome of Stentor coeruleus: a giant cell with tiny introns.</title>
        <authorList>
            <person name="Slabodnick M."/>
            <person name="Ruby J.G."/>
            <person name="Reiff S.B."/>
            <person name="Swart E.C."/>
            <person name="Gosai S."/>
            <person name="Prabakaran S."/>
            <person name="Witkowska E."/>
            <person name="Larue G.E."/>
            <person name="Fisher S."/>
            <person name="Freeman R.M."/>
            <person name="Gunawardena J."/>
            <person name="Chu W."/>
            <person name="Stover N.A."/>
            <person name="Gregory B.D."/>
            <person name="Nowacki M."/>
            <person name="Derisi J."/>
            <person name="Roy S.W."/>
            <person name="Marshall W.F."/>
            <person name="Sood P."/>
        </authorList>
    </citation>
    <scope>NUCLEOTIDE SEQUENCE [LARGE SCALE GENOMIC DNA]</scope>
    <source>
        <strain evidence="1">WM001</strain>
    </source>
</reference>
<name>A0A1R2CCP9_9CILI</name>
<keyword evidence="2" id="KW-1185">Reference proteome</keyword>
<comment type="caution">
    <text evidence="1">The sequence shown here is derived from an EMBL/GenBank/DDBJ whole genome shotgun (WGS) entry which is preliminary data.</text>
</comment>